<feature type="repeat" description="ANK" evidence="1">
    <location>
        <begin position="290"/>
        <end position="322"/>
    </location>
</feature>
<dbReference type="InterPro" id="IPR002110">
    <property type="entry name" value="Ankyrin_rpt"/>
</dbReference>
<dbReference type="PROSITE" id="PS50297">
    <property type="entry name" value="ANK_REP_REGION"/>
    <property type="match status" value="1"/>
</dbReference>
<dbReference type="EMBL" id="JACHGY010000001">
    <property type="protein sequence ID" value="MBB6430249.1"/>
    <property type="molecule type" value="Genomic_DNA"/>
</dbReference>
<comment type="caution">
    <text evidence="2">The sequence shown here is derived from an EMBL/GenBank/DDBJ whole genome shotgun (WGS) entry which is preliminary data.</text>
</comment>
<proteinExistence type="predicted"/>
<keyword evidence="1" id="KW-0040">ANK repeat</keyword>
<organism evidence="2 3">
    <name type="scientific">Algisphaera agarilytica</name>
    <dbReference type="NCBI Taxonomy" id="1385975"/>
    <lineage>
        <taxon>Bacteria</taxon>
        <taxon>Pseudomonadati</taxon>
        <taxon>Planctomycetota</taxon>
        <taxon>Phycisphaerae</taxon>
        <taxon>Phycisphaerales</taxon>
        <taxon>Phycisphaeraceae</taxon>
        <taxon>Algisphaera</taxon>
    </lineage>
</organism>
<sequence>MAKRRLPHRPDLDHVRRQAKTLLADFRREFPEAMADFSEYHPTPPGPTEATLSDAQLTLARSYRFPSWPRLKAAVELLVAIDDQDLATLERVVQHHPDILREGARGLDTSATWGVPFAYATASDRPQAAALLAQLDGKDLAAANHEAQAIGLQQLGEWFLEPDGQGAKPGAVMHPCELLNPAGLEFLLEHGADLADAHGNRLAPVAQVLRTYKRDPEGKHRCLEICDEHGTVLPDTPAMAFHRGRVDLLEKHLVDDPTLLERRFTLAELFPHEVGFPAEDPGGLCGTPLEGSTLLHLCGEYDELEIARWLLDRGADPNATAAVDAESFGGHTSLFNAVVTCAAYEPQRDHLAGMLLDAGADPHRRASLRKALLNAEDEAVHTYYDVTAVSWGQRFHGKRLVNRAALRRIEAFRVG</sequence>
<dbReference type="InterPro" id="IPR036770">
    <property type="entry name" value="Ankyrin_rpt-contain_sf"/>
</dbReference>
<dbReference type="PROSITE" id="PS50088">
    <property type="entry name" value="ANK_REPEAT"/>
    <property type="match status" value="1"/>
</dbReference>
<gene>
    <name evidence="2" type="ORF">HNQ40_002055</name>
</gene>
<evidence type="ECO:0000313" key="3">
    <source>
        <dbReference type="Proteomes" id="UP000541810"/>
    </source>
</evidence>
<dbReference type="SMART" id="SM00248">
    <property type="entry name" value="ANK"/>
    <property type="match status" value="2"/>
</dbReference>
<dbReference type="Pfam" id="PF00023">
    <property type="entry name" value="Ank"/>
    <property type="match status" value="1"/>
</dbReference>
<name>A0A7X0H6P9_9BACT</name>
<evidence type="ECO:0000256" key="1">
    <source>
        <dbReference type="PROSITE-ProRule" id="PRU00023"/>
    </source>
</evidence>
<reference evidence="2 3" key="1">
    <citation type="submission" date="2020-08" db="EMBL/GenBank/DDBJ databases">
        <title>Genomic Encyclopedia of Type Strains, Phase IV (KMG-IV): sequencing the most valuable type-strain genomes for metagenomic binning, comparative biology and taxonomic classification.</title>
        <authorList>
            <person name="Goeker M."/>
        </authorList>
    </citation>
    <scope>NUCLEOTIDE SEQUENCE [LARGE SCALE GENOMIC DNA]</scope>
    <source>
        <strain evidence="2 3">DSM 103725</strain>
    </source>
</reference>
<dbReference type="Proteomes" id="UP000541810">
    <property type="component" value="Unassembled WGS sequence"/>
</dbReference>
<accession>A0A7X0H6P9</accession>
<protein>
    <recommendedName>
        <fullName evidence="4">Ankyrin repeat-containing protein</fullName>
    </recommendedName>
</protein>
<dbReference type="SUPFAM" id="SSF48403">
    <property type="entry name" value="Ankyrin repeat"/>
    <property type="match status" value="1"/>
</dbReference>
<dbReference type="AlphaFoldDB" id="A0A7X0H6P9"/>
<keyword evidence="3" id="KW-1185">Reference proteome</keyword>
<evidence type="ECO:0008006" key="4">
    <source>
        <dbReference type="Google" id="ProtNLM"/>
    </source>
</evidence>
<dbReference type="RefSeq" id="WP_184677779.1">
    <property type="nucleotide sequence ID" value="NZ_JACHGY010000001.1"/>
</dbReference>
<evidence type="ECO:0000313" key="2">
    <source>
        <dbReference type="EMBL" id="MBB6430249.1"/>
    </source>
</evidence>
<dbReference type="Gene3D" id="1.25.40.20">
    <property type="entry name" value="Ankyrin repeat-containing domain"/>
    <property type="match status" value="1"/>
</dbReference>